<dbReference type="RefSeq" id="WP_196954343.1">
    <property type="nucleotide sequence ID" value="NZ_JADWYK010000003.1"/>
</dbReference>
<reference evidence="3 4" key="1">
    <citation type="submission" date="2020-11" db="EMBL/GenBank/DDBJ databases">
        <title>Hymenobacter sp.</title>
        <authorList>
            <person name="Kim M.K."/>
        </authorList>
    </citation>
    <scope>NUCLEOTIDE SEQUENCE [LARGE SCALE GENOMIC DNA]</scope>
    <source>
        <strain evidence="3 4">BT594</strain>
    </source>
</reference>
<evidence type="ECO:0000313" key="3">
    <source>
        <dbReference type="EMBL" id="MBG8553326.1"/>
    </source>
</evidence>
<dbReference type="EMBL" id="JADWYK010000003">
    <property type="protein sequence ID" value="MBG8553326.1"/>
    <property type="molecule type" value="Genomic_DNA"/>
</dbReference>
<name>A0ABS0KZR0_9BACT</name>
<protein>
    <recommendedName>
        <fullName evidence="2">DUF6799 domain-containing protein</fullName>
    </recommendedName>
</protein>
<feature type="signal peptide" evidence="1">
    <location>
        <begin position="1"/>
        <end position="21"/>
    </location>
</feature>
<sequence>MSRLLYISLFLAALGATPAHAQTTAPANVGVKTALKDGAFRRQGTMMRIQSGKISRLTAPLKLTNGTIVHPDGRIVGKNGTQQLPNGRAINMQGDIVGLSDDMLTADAIQQLDEMVTGYKGTTIAMPNAVPADAAKALARLERKAALVQQFTEKLAERTAQAVPVSEEATRINAELSALEARQKP</sequence>
<accession>A0ABS0KZR0</accession>
<evidence type="ECO:0000313" key="4">
    <source>
        <dbReference type="Proteomes" id="UP000601099"/>
    </source>
</evidence>
<proteinExistence type="predicted"/>
<keyword evidence="4" id="KW-1185">Reference proteome</keyword>
<dbReference type="Proteomes" id="UP000601099">
    <property type="component" value="Unassembled WGS sequence"/>
</dbReference>
<organism evidence="3 4">
    <name type="scientific">Hymenobacter guriensis</name>
    <dbReference type="NCBI Taxonomy" id="2793065"/>
    <lineage>
        <taxon>Bacteria</taxon>
        <taxon>Pseudomonadati</taxon>
        <taxon>Bacteroidota</taxon>
        <taxon>Cytophagia</taxon>
        <taxon>Cytophagales</taxon>
        <taxon>Hymenobacteraceae</taxon>
        <taxon>Hymenobacter</taxon>
    </lineage>
</organism>
<gene>
    <name evidence="3" type="ORF">I5L79_07200</name>
</gene>
<evidence type="ECO:0000256" key="1">
    <source>
        <dbReference type="SAM" id="SignalP"/>
    </source>
</evidence>
<dbReference type="InterPro" id="IPR046478">
    <property type="entry name" value="DUF6799"/>
</dbReference>
<comment type="caution">
    <text evidence="3">The sequence shown here is derived from an EMBL/GenBank/DDBJ whole genome shotgun (WGS) entry which is preliminary data.</text>
</comment>
<dbReference type="Pfam" id="PF20606">
    <property type="entry name" value="DUF6799"/>
    <property type="match status" value="1"/>
</dbReference>
<feature type="domain" description="DUF6799" evidence="2">
    <location>
        <begin position="36"/>
        <end position="96"/>
    </location>
</feature>
<evidence type="ECO:0000259" key="2">
    <source>
        <dbReference type="Pfam" id="PF20606"/>
    </source>
</evidence>
<feature type="chain" id="PRO_5045559698" description="DUF6799 domain-containing protein" evidence="1">
    <location>
        <begin position="22"/>
        <end position="185"/>
    </location>
</feature>
<keyword evidence="1" id="KW-0732">Signal</keyword>